<evidence type="ECO:0000313" key="2">
    <source>
        <dbReference type="Proteomes" id="UP000280066"/>
    </source>
</evidence>
<proteinExistence type="predicted"/>
<accession>A0A428JLK0</accession>
<dbReference type="EMBL" id="RWIS01000005">
    <property type="protein sequence ID" value="RSK33960.1"/>
    <property type="molecule type" value="Genomic_DNA"/>
</dbReference>
<gene>
    <name evidence="1" type="ORF">EI290_09650</name>
</gene>
<dbReference type="AlphaFoldDB" id="A0A428JLK0"/>
<organism evidence="1 2">
    <name type="scientific">Hymenobacter metallilatus</name>
    <dbReference type="NCBI Taxonomy" id="2493666"/>
    <lineage>
        <taxon>Bacteria</taxon>
        <taxon>Pseudomonadati</taxon>
        <taxon>Bacteroidota</taxon>
        <taxon>Cytophagia</taxon>
        <taxon>Cytophagales</taxon>
        <taxon>Hymenobacteraceae</taxon>
        <taxon>Hymenobacter</taxon>
    </lineage>
</organism>
<dbReference type="Proteomes" id="UP000280066">
    <property type="component" value="Unassembled WGS sequence"/>
</dbReference>
<comment type="caution">
    <text evidence="1">The sequence shown here is derived from an EMBL/GenBank/DDBJ whole genome shotgun (WGS) entry which is preliminary data.</text>
</comment>
<evidence type="ECO:0000313" key="1">
    <source>
        <dbReference type="EMBL" id="RSK33960.1"/>
    </source>
</evidence>
<reference evidence="1 2" key="1">
    <citation type="submission" date="2018-12" db="EMBL/GenBank/DDBJ databases">
        <authorList>
            <person name="Feng G."/>
            <person name="Zhu H."/>
        </authorList>
    </citation>
    <scope>NUCLEOTIDE SEQUENCE [LARGE SCALE GENOMIC DNA]</scope>
    <source>
        <strain evidence="1 2">9PBR-2</strain>
    </source>
</reference>
<sequence>MGIRALLLTPFQPGVEYFYSTPDRREVSTLGLSVAGGLLLVGRTVGQLSEQGQLTQQGPLVTQKLSLSTTDAAGSLAGAALDLATGPVHALAQDLQGRWWWAGAEFGLSLDVADTPGVELSVSLASQATRKADRVAAALIPGFLNLL</sequence>
<dbReference type="OrthoDB" id="9910267at2"/>
<dbReference type="RefSeq" id="WP_148103629.1">
    <property type="nucleotide sequence ID" value="NZ_RWIS01000005.1"/>
</dbReference>
<protein>
    <submittedName>
        <fullName evidence="1">Uncharacterized protein</fullName>
    </submittedName>
</protein>
<name>A0A428JLK0_9BACT</name>
<keyword evidence="2" id="KW-1185">Reference proteome</keyword>